<protein>
    <recommendedName>
        <fullName evidence="4">DUF2946 domain-containing protein</fullName>
    </recommendedName>
</protein>
<feature type="region of interest" description="Disordered" evidence="1">
    <location>
        <begin position="97"/>
        <end position="116"/>
    </location>
</feature>
<dbReference type="RefSeq" id="WP_264504631.1">
    <property type="nucleotide sequence ID" value="NZ_JAPDFL010000001.1"/>
</dbReference>
<dbReference type="Proteomes" id="UP001208938">
    <property type="component" value="Unassembled WGS sequence"/>
</dbReference>
<keyword evidence="3" id="KW-1185">Reference proteome</keyword>
<reference evidence="2 3" key="1">
    <citation type="submission" date="2022-10" db="EMBL/GenBank/DDBJ databases">
        <title>Pararhodobacter sp. nov., isolated from marine algae.</title>
        <authorList>
            <person name="Choi B.J."/>
            <person name="Kim J.M."/>
            <person name="Lee J.K."/>
            <person name="Choi D.G."/>
            <person name="Jeon C.O."/>
        </authorList>
    </citation>
    <scope>NUCLEOTIDE SEQUENCE [LARGE SCALE GENOMIC DNA]</scope>
    <source>
        <strain evidence="2 3">ZQ420</strain>
    </source>
</reference>
<gene>
    <name evidence="2" type="ORF">OKW52_04410</name>
</gene>
<sequence length="116" mass="11995">MNLSRALTLFGLVLVLVTGSVAMATARHQLRTVGEVVICSGYGLTSISVDAEGNPTGPRILCPDCVPAFAALTDPALPIAERAGTLNPIRFASREIAAPPPPAPVHSWSRAPPVTA</sequence>
<organism evidence="2 3">
    <name type="scientific">Pararhodobacter zhoushanensis</name>
    <dbReference type="NCBI Taxonomy" id="2479545"/>
    <lineage>
        <taxon>Bacteria</taxon>
        <taxon>Pseudomonadati</taxon>
        <taxon>Pseudomonadota</taxon>
        <taxon>Alphaproteobacteria</taxon>
        <taxon>Rhodobacterales</taxon>
        <taxon>Paracoccaceae</taxon>
        <taxon>Pararhodobacter</taxon>
    </lineage>
</organism>
<evidence type="ECO:0008006" key="4">
    <source>
        <dbReference type="Google" id="ProtNLM"/>
    </source>
</evidence>
<comment type="caution">
    <text evidence="2">The sequence shown here is derived from an EMBL/GenBank/DDBJ whole genome shotgun (WGS) entry which is preliminary data.</text>
</comment>
<dbReference type="EMBL" id="JAPDFL010000001">
    <property type="protein sequence ID" value="MCW1931522.1"/>
    <property type="molecule type" value="Genomic_DNA"/>
</dbReference>
<evidence type="ECO:0000256" key="1">
    <source>
        <dbReference type="SAM" id="MobiDB-lite"/>
    </source>
</evidence>
<evidence type="ECO:0000313" key="3">
    <source>
        <dbReference type="Proteomes" id="UP001208938"/>
    </source>
</evidence>
<proteinExistence type="predicted"/>
<accession>A0ABT3GVG1</accession>
<evidence type="ECO:0000313" key="2">
    <source>
        <dbReference type="EMBL" id="MCW1931522.1"/>
    </source>
</evidence>
<name>A0ABT3GVG1_9RHOB</name>